<comment type="caution">
    <text evidence="1">The sequence shown here is derived from an EMBL/GenBank/DDBJ whole genome shotgun (WGS) entry which is preliminary data.</text>
</comment>
<dbReference type="RefSeq" id="WP_126636785.1">
    <property type="nucleotide sequence ID" value="NZ_BIFH01000016.1"/>
</dbReference>
<keyword evidence="2" id="KW-1185">Reference proteome</keyword>
<gene>
    <name evidence="1" type="ORF">EHYA_02270</name>
</gene>
<dbReference type="OrthoDB" id="4350865at2"/>
<organism evidence="1 2">
    <name type="scientific">Embleya hyalina</name>
    <dbReference type="NCBI Taxonomy" id="516124"/>
    <lineage>
        <taxon>Bacteria</taxon>
        <taxon>Bacillati</taxon>
        <taxon>Actinomycetota</taxon>
        <taxon>Actinomycetes</taxon>
        <taxon>Kitasatosporales</taxon>
        <taxon>Streptomycetaceae</taxon>
        <taxon>Embleya</taxon>
    </lineage>
</organism>
<protein>
    <submittedName>
        <fullName evidence="1">Uncharacterized protein</fullName>
    </submittedName>
</protein>
<evidence type="ECO:0000313" key="2">
    <source>
        <dbReference type="Proteomes" id="UP000286931"/>
    </source>
</evidence>
<dbReference type="AlphaFoldDB" id="A0A401YJ34"/>
<sequence length="65" mass="7541">MHPRHPIIELTELLMRETDLPQDRASALVRRIWDAGVAEGTRRMMDDLAAANRESEELRRALDDE</sequence>
<dbReference type="EMBL" id="BIFH01000016">
    <property type="protein sequence ID" value="GCD94601.1"/>
    <property type="molecule type" value="Genomic_DNA"/>
</dbReference>
<proteinExistence type="predicted"/>
<accession>A0A401YJ34</accession>
<evidence type="ECO:0000313" key="1">
    <source>
        <dbReference type="EMBL" id="GCD94601.1"/>
    </source>
</evidence>
<dbReference type="Proteomes" id="UP000286931">
    <property type="component" value="Unassembled WGS sequence"/>
</dbReference>
<reference evidence="1 2" key="1">
    <citation type="submission" date="2018-12" db="EMBL/GenBank/DDBJ databases">
        <title>Draft genome sequence of Embleya hyalina NBRC 13850T.</title>
        <authorList>
            <person name="Komaki H."/>
            <person name="Hosoyama A."/>
            <person name="Kimura A."/>
            <person name="Ichikawa N."/>
            <person name="Tamura T."/>
        </authorList>
    </citation>
    <scope>NUCLEOTIDE SEQUENCE [LARGE SCALE GENOMIC DNA]</scope>
    <source>
        <strain evidence="1 2">NBRC 13850</strain>
    </source>
</reference>
<name>A0A401YJ34_9ACTN</name>